<dbReference type="EMBL" id="WSES01000001">
    <property type="protein sequence ID" value="MVW58528.1"/>
    <property type="molecule type" value="Genomic_DNA"/>
</dbReference>
<dbReference type="SUPFAM" id="SSF56219">
    <property type="entry name" value="DNase I-like"/>
    <property type="match status" value="1"/>
</dbReference>
<keyword evidence="2" id="KW-0540">Nuclease</keyword>
<dbReference type="PANTHER" id="PTHR14859:SF1">
    <property type="entry name" value="PGAP2-INTERACTING PROTEIN"/>
    <property type="match status" value="1"/>
</dbReference>
<gene>
    <name evidence="2" type="ORF">GPY61_01140</name>
</gene>
<dbReference type="InterPro" id="IPR005135">
    <property type="entry name" value="Endo/exonuclease/phosphatase"/>
</dbReference>
<dbReference type="Gene3D" id="3.60.10.10">
    <property type="entry name" value="Endonuclease/exonuclease/phosphatase"/>
    <property type="match status" value="1"/>
</dbReference>
<dbReference type="InterPro" id="IPR036691">
    <property type="entry name" value="Endo/exonu/phosph_ase_sf"/>
</dbReference>
<dbReference type="InterPro" id="IPR051916">
    <property type="entry name" value="GPI-anchor_lipid_remodeler"/>
</dbReference>
<keyword evidence="2" id="KW-0378">Hydrolase</keyword>
<dbReference type="AlphaFoldDB" id="A0A7X3FVB3"/>
<name>A0A7X3FVB3_9BURK</name>
<evidence type="ECO:0000259" key="1">
    <source>
        <dbReference type="Pfam" id="PF03372"/>
    </source>
</evidence>
<keyword evidence="2" id="KW-0255">Endonuclease</keyword>
<comment type="caution">
    <text evidence="2">The sequence shown here is derived from an EMBL/GenBank/DDBJ whole genome shotgun (WGS) entry which is preliminary data.</text>
</comment>
<sequence length="275" mass="31199">MKIRVATYNIHKGVSSFRSTPRVLALKKAIGAFDADVVFLQEVQGRHDRYQARYGEKVRTPHHHWPEKAQHEFFAGENLHAAYGMNAVYDHGHHGNALLSGFPISNQNNHDVSDHAYEQRGILHCVLETPSGNVHCYVVHLGLFEVSRRRQTEALVQCVQDSARPDEPVIIAGDFNDWRNTLSDCLRLKLGVVEVFDELERPARFGARIGDMVRNAAGREKRLVPARTFPAALPWFRLDRIYVRGFQVEHAEVLHGPQWARLSDHAPIVANLQLA</sequence>
<feature type="domain" description="Endonuclease/exonuclease/phosphatase" evidence="1">
    <location>
        <begin position="6"/>
        <end position="265"/>
    </location>
</feature>
<evidence type="ECO:0000313" key="3">
    <source>
        <dbReference type="Proteomes" id="UP000443353"/>
    </source>
</evidence>
<dbReference type="Pfam" id="PF03372">
    <property type="entry name" value="Exo_endo_phos"/>
    <property type="match status" value="1"/>
</dbReference>
<proteinExistence type="predicted"/>
<dbReference type="GO" id="GO:0006506">
    <property type="term" value="P:GPI anchor biosynthetic process"/>
    <property type="evidence" value="ECO:0007669"/>
    <property type="project" value="TreeGrafter"/>
</dbReference>
<accession>A0A7X3FVB3</accession>
<dbReference type="GO" id="GO:0016020">
    <property type="term" value="C:membrane"/>
    <property type="evidence" value="ECO:0007669"/>
    <property type="project" value="GOC"/>
</dbReference>
<organism evidence="2 3">
    <name type="scientific">Massilia cellulosiltytica</name>
    <dbReference type="NCBI Taxonomy" id="2683234"/>
    <lineage>
        <taxon>Bacteria</taxon>
        <taxon>Pseudomonadati</taxon>
        <taxon>Pseudomonadota</taxon>
        <taxon>Betaproteobacteria</taxon>
        <taxon>Burkholderiales</taxon>
        <taxon>Oxalobacteraceae</taxon>
        <taxon>Telluria group</taxon>
        <taxon>Massilia</taxon>
    </lineage>
</organism>
<dbReference type="RefSeq" id="WP_056126690.1">
    <property type="nucleotide sequence ID" value="NZ_CP168562.1"/>
</dbReference>
<protein>
    <submittedName>
        <fullName evidence="2">Endonuclease</fullName>
    </submittedName>
</protein>
<keyword evidence="3" id="KW-1185">Reference proteome</keyword>
<evidence type="ECO:0000313" key="2">
    <source>
        <dbReference type="EMBL" id="MVW58528.1"/>
    </source>
</evidence>
<dbReference type="GO" id="GO:0004519">
    <property type="term" value="F:endonuclease activity"/>
    <property type="evidence" value="ECO:0007669"/>
    <property type="project" value="UniProtKB-KW"/>
</dbReference>
<dbReference type="Proteomes" id="UP000443353">
    <property type="component" value="Unassembled WGS sequence"/>
</dbReference>
<reference evidence="2 3" key="1">
    <citation type="submission" date="2019-12" db="EMBL/GenBank/DDBJ databases">
        <authorList>
            <person name="Li C."/>
            <person name="Zhao J."/>
        </authorList>
    </citation>
    <scope>NUCLEOTIDE SEQUENCE [LARGE SCALE GENOMIC DNA]</scope>
    <source>
        <strain evidence="2 3">NEAU-DD11</strain>
    </source>
</reference>
<dbReference type="PANTHER" id="PTHR14859">
    <property type="entry name" value="CALCOFLUOR WHITE HYPERSENSITIVE PROTEIN PRECURSOR"/>
    <property type="match status" value="1"/>
</dbReference>